<dbReference type="SUPFAM" id="SSF51197">
    <property type="entry name" value="Clavaminate synthase-like"/>
    <property type="match status" value="1"/>
</dbReference>
<dbReference type="InterPro" id="IPR027450">
    <property type="entry name" value="AlkB-like"/>
</dbReference>
<keyword evidence="4" id="KW-1185">Reference proteome</keyword>
<dbReference type="InterPro" id="IPR032857">
    <property type="entry name" value="ALKBH4"/>
</dbReference>
<dbReference type="Gene3D" id="2.60.120.590">
    <property type="entry name" value="Alpha-ketoglutarate-dependent dioxygenase AlkB-like"/>
    <property type="match status" value="1"/>
</dbReference>
<dbReference type="InterPro" id="IPR037151">
    <property type="entry name" value="AlkB-like_sf"/>
</dbReference>
<dbReference type="PANTHER" id="PTHR12463">
    <property type="entry name" value="OXYGENASE-RELATED"/>
    <property type="match status" value="1"/>
</dbReference>
<dbReference type="Pfam" id="PF13532">
    <property type="entry name" value="2OG-FeII_Oxy_2"/>
    <property type="match status" value="1"/>
</dbReference>
<accession>A0AAN8IYF0</accession>
<keyword evidence="3" id="KW-0560">Oxidoreductase</keyword>
<dbReference type="Proteomes" id="UP001331761">
    <property type="component" value="Unassembled WGS sequence"/>
</dbReference>
<dbReference type="GO" id="GO:0051213">
    <property type="term" value="F:dioxygenase activity"/>
    <property type="evidence" value="ECO:0007669"/>
    <property type="project" value="UniProtKB-KW"/>
</dbReference>
<dbReference type="GO" id="GO:0032451">
    <property type="term" value="F:demethylase activity"/>
    <property type="evidence" value="ECO:0007669"/>
    <property type="project" value="TreeGrafter"/>
</dbReference>
<dbReference type="AlphaFoldDB" id="A0AAN8IYF0"/>
<protein>
    <submittedName>
        <fullName evidence="3">Alpha-ketoglutarate-dependent dioxygenase alkB 4</fullName>
    </submittedName>
</protein>
<sequence length="302" mass="34342">MFSGFQMATAVQVQSQGCGCKGVRSCALCEMSERVQNLRKEDDKYVDYDVYVYKPDPGVCVRCPALTSTASVEEVRAATFSNSSDDPKEEIISIGGLLLVPDFITDSEEQELMEVIDGVEWVLSQSGRRKQDYGPKVNFKHKKVKTDTFVGMPEYADMLLGKMRDISEEKLGNYIPFEMCNLEYDESRKSAIEMHCDDTWIWGNRLISINLLNGSIMTLANENARQLCYVWMPRGSLLCMSDEARYKWKHAVLAHHIRGRRIALTMREPSLAFQEGGELYEKYGKQLIALSGIRVPLRKCRS</sequence>
<dbReference type="GO" id="GO:0070988">
    <property type="term" value="P:demethylation"/>
    <property type="evidence" value="ECO:0007669"/>
    <property type="project" value="InterPro"/>
</dbReference>
<feature type="domain" description="Alpha-ketoglutarate-dependent dioxygenase AlkB-like" evidence="2">
    <location>
        <begin position="143"/>
        <end position="267"/>
    </location>
</feature>
<dbReference type="EMBL" id="WIXE01020414">
    <property type="protein sequence ID" value="KAK5969229.1"/>
    <property type="molecule type" value="Genomic_DNA"/>
</dbReference>
<organism evidence="3 4">
    <name type="scientific">Trichostrongylus colubriformis</name>
    <name type="common">Black scour worm</name>
    <dbReference type="NCBI Taxonomy" id="6319"/>
    <lineage>
        <taxon>Eukaryota</taxon>
        <taxon>Metazoa</taxon>
        <taxon>Ecdysozoa</taxon>
        <taxon>Nematoda</taxon>
        <taxon>Chromadorea</taxon>
        <taxon>Rhabditida</taxon>
        <taxon>Rhabditina</taxon>
        <taxon>Rhabditomorpha</taxon>
        <taxon>Strongyloidea</taxon>
        <taxon>Trichostrongylidae</taxon>
        <taxon>Trichostrongylus</taxon>
    </lineage>
</organism>
<gene>
    <name evidence="3" type="ORF">GCK32_009641</name>
</gene>
<proteinExistence type="predicted"/>
<evidence type="ECO:0000313" key="4">
    <source>
        <dbReference type="Proteomes" id="UP001331761"/>
    </source>
</evidence>
<comment type="cofactor">
    <cofactor evidence="1">
        <name>Fe(2+)</name>
        <dbReference type="ChEBI" id="CHEBI:29033"/>
    </cofactor>
</comment>
<keyword evidence="3" id="KW-0223">Dioxygenase</keyword>
<evidence type="ECO:0000313" key="3">
    <source>
        <dbReference type="EMBL" id="KAK5969229.1"/>
    </source>
</evidence>
<evidence type="ECO:0000259" key="2">
    <source>
        <dbReference type="Pfam" id="PF13532"/>
    </source>
</evidence>
<dbReference type="PANTHER" id="PTHR12463:SF0">
    <property type="entry name" value="ALPHA-KETOGLUTARATE-DEPENDENT DIOXYGENASE ALKB HOMOLOG 4"/>
    <property type="match status" value="1"/>
</dbReference>
<evidence type="ECO:0000256" key="1">
    <source>
        <dbReference type="ARBA" id="ARBA00001954"/>
    </source>
</evidence>
<reference evidence="3 4" key="1">
    <citation type="submission" date="2019-10" db="EMBL/GenBank/DDBJ databases">
        <title>Assembly and Annotation for the nematode Trichostrongylus colubriformis.</title>
        <authorList>
            <person name="Martin J."/>
        </authorList>
    </citation>
    <scope>NUCLEOTIDE SEQUENCE [LARGE SCALE GENOMIC DNA]</scope>
    <source>
        <strain evidence="3">G859</strain>
        <tissue evidence="3">Whole worm</tissue>
    </source>
</reference>
<dbReference type="FunFam" id="2.60.120.590:FF:000019">
    <property type="entry name" value="DNA N6-methyl adenine demethylase"/>
    <property type="match status" value="1"/>
</dbReference>
<name>A0AAN8IYF0_TRICO</name>
<comment type="caution">
    <text evidence="3">The sequence shown here is derived from an EMBL/GenBank/DDBJ whole genome shotgun (WGS) entry which is preliminary data.</text>
</comment>